<reference evidence="3" key="1">
    <citation type="submission" date="2016-10" db="EMBL/GenBank/DDBJ databases">
        <authorList>
            <person name="Varghese N."/>
            <person name="Submissions S."/>
        </authorList>
    </citation>
    <scope>NUCLEOTIDE SEQUENCE [LARGE SCALE GENOMIC DNA]</scope>
    <source>
        <strain evidence="3">IBRC-M 10760</strain>
    </source>
</reference>
<gene>
    <name evidence="2" type="ORF">SAMN05216218_11241</name>
</gene>
<protein>
    <submittedName>
        <fullName evidence="2">Uncharacterized protein</fullName>
    </submittedName>
</protein>
<feature type="transmembrane region" description="Helical" evidence="1">
    <location>
        <begin position="77"/>
        <end position="97"/>
    </location>
</feature>
<keyword evidence="1" id="KW-0812">Transmembrane</keyword>
<feature type="transmembrane region" description="Helical" evidence="1">
    <location>
        <begin position="50"/>
        <end position="71"/>
    </location>
</feature>
<feature type="transmembrane region" description="Helical" evidence="1">
    <location>
        <begin position="12"/>
        <end position="38"/>
    </location>
</feature>
<keyword evidence="1" id="KW-1133">Transmembrane helix</keyword>
<evidence type="ECO:0000313" key="2">
    <source>
        <dbReference type="EMBL" id="SDF95017.1"/>
    </source>
</evidence>
<evidence type="ECO:0000256" key="1">
    <source>
        <dbReference type="SAM" id="Phobius"/>
    </source>
</evidence>
<keyword evidence="3" id="KW-1185">Reference proteome</keyword>
<dbReference type="OrthoDB" id="235792at2157"/>
<organism evidence="2 3">
    <name type="scientific">Halorientalis regularis</name>
    <dbReference type="NCBI Taxonomy" id="660518"/>
    <lineage>
        <taxon>Archaea</taxon>
        <taxon>Methanobacteriati</taxon>
        <taxon>Methanobacteriota</taxon>
        <taxon>Stenosarchaea group</taxon>
        <taxon>Halobacteria</taxon>
        <taxon>Halobacteriales</taxon>
        <taxon>Haloarculaceae</taxon>
        <taxon>Halorientalis</taxon>
    </lineage>
</organism>
<dbReference type="AlphaFoldDB" id="A0A1G7Q8U9"/>
<name>A0A1G7Q8U9_9EURY</name>
<keyword evidence="1" id="KW-0472">Membrane</keyword>
<proteinExistence type="predicted"/>
<dbReference type="RefSeq" id="WP_092693809.1">
    <property type="nucleotide sequence ID" value="NZ_FNBK01000012.1"/>
</dbReference>
<evidence type="ECO:0000313" key="3">
    <source>
        <dbReference type="Proteomes" id="UP000199076"/>
    </source>
</evidence>
<accession>A0A1G7Q8U9</accession>
<dbReference type="Proteomes" id="UP000199076">
    <property type="component" value="Unassembled WGS sequence"/>
</dbReference>
<dbReference type="EMBL" id="FNBK01000012">
    <property type="protein sequence ID" value="SDF95017.1"/>
    <property type="molecule type" value="Genomic_DNA"/>
</dbReference>
<sequence>MRPLSVAAIPDIAILAVMIVFWSVMIVATYLTNSDVLFAKRAPESRRERLVTTCALATLGSFLAGTVLAPPDPFSQVLWNLGGLVLTIPAALLYVTYGAEFRRAL</sequence>